<feature type="compositionally biased region" description="Pro residues" evidence="1">
    <location>
        <begin position="860"/>
        <end position="871"/>
    </location>
</feature>
<name>A0A4Y7PP79_9AGAM</name>
<dbReference type="PROSITE" id="PS50010">
    <property type="entry name" value="DH_2"/>
    <property type="match status" value="1"/>
</dbReference>
<dbReference type="Pfam" id="PF00621">
    <property type="entry name" value="RhoGEF"/>
    <property type="match status" value="1"/>
</dbReference>
<feature type="region of interest" description="Disordered" evidence="1">
    <location>
        <begin position="688"/>
        <end position="873"/>
    </location>
</feature>
<feature type="region of interest" description="Disordered" evidence="1">
    <location>
        <begin position="169"/>
        <end position="208"/>
    </location>
</feature>
<dbReference type="EMBL" id="ML170232">
    <property type="protein sequence ID" value="TDL16928.1"/>
    <property type="molecule type" value="Genomic_DNA"/>
</dbReference>
<dbReference type="AlphaFoldDB" id="A0A4Y7PP79"/>
<dbReference type="Gene3D" id="1.20.1270.60">
    <property type="entry name" value="Arfaptin homology (AH) domain/BAR domain"/>
    <property type="match status" value="1"/>
</dbReference>
<reference evidence="3 4" key="1">
    <citation type="submission" date="2018-06" db="EMBL/GenBank/DDBJ databases">
        <title>A transcriptomic atlas of mushroom development highlights an independent origin of complex multicellularity.</title>
        <authorList>
            <consortium name="DOE Joint Genome Institute"/>
            <person name="Krizsan K."/>
            <person name="Almasi E."/>
            <person name="Merenyi Z."/>
            <person name="Sahu N."/>
            <person name="Viragh M."/>
            <person name="Koszo T."/>
            <person name="Mondo S."/>
            <person name="Kiss B."/>
            <person name="Balint B."/>
            <person name="Kues U."/>
            <person name="Barry K."/>
            <person name="Hegedus J.C."/>
            <person name="Henrissat B."/>
            <person name="Johnson J."/>
            <person name="Lipzen A."/>
            <person name="Ohm R."/>
            <person name="Nagy I."/>
            <person name="Pangilinan J."/>
            <person name="Yan J."/>
            <person name="Xiong Y."/>
            <person name="Grigoriev I.V."/>
            <person name="Hibbett D.S."/>
            <person name="Nagy L.G."/>
        </authorList>
    </citation>
    <scope>NUCLEOTIDE SEQUENCE [LARGE SCALE GENOMIC DNA]</scope>
    <source>
        <strain evidence="3 4">SZMC22713</strain>
    </source>
</reference>
<organism evidence="3 4">
    <name type="scientific">Rickenella mellea</name>
    <dbReference type="NCBI Taxonomy" id="50990"/>
    <lineage>
        <taxon>Eukaryota</taxon>
        <taxon>Fungi</taxon>
        <taxon>Dikarya</taxon>
        <taxon>Basidiomycota</taxon>
        <taxon>Agaricomycotina</taxon>
        <taxon>Agaricomycetes</taxon>
        <taxon>Hymenochaetales</taxon>
        <taxon>Rickenellaceae</taxon>
        <taxon>Rickenella</taxon>
    </lineage>
</organism>
<feature type="compositionally biased region" description="Basic and acidic residues" evidence="1">
    <location>
        <begin position="804"/>
        <end position="819"/>
    </location>
</feature>
<feature type="compositionally biased region" description="Acidic residues" evidence="1">
    <location>
        <begin position="100"/>
        <end position="120"/>
    </location>
</feature>
<feature type="region of interest" description="Disordered" evidence="1">
    <location>
        <begin position="1"/>
        <end position="120"/>
    </location>
</feature>
<feature type="compositionally biased region" description="Acidic residues" evidence="1">
    <location>
        <begin position="36"/>
        <end position="50"/>
    </location>
</feature>
<evidence type="ECO:0000313" key="3">
    <source>
        <dbReference type="EMBL" id="TDL16928.1"/>
    </source>
</evidence>
<dbReference type="CDD" id="cd00160">
    <property type="entry name" value="RhoGEF"/>
    <property type="match status" value="1"/>
</dbReference>
<keyword evidence="4" id="KW-1185">Reference proteome</keyword>
<dbReference type="SUPFAM" id="SSF103657">
    <property type="entry name" value="BAR/IMD domain-like"/>
    <property type="match status" value="1"/>
</dbReference>
<dbReference type="PANTHER" id="PTHR22834">
    <property type="entry name" value="NUCLEAR FUSION PROTEIN FUS2"/>
    <property type="match status" value="1"/>
</dbReference>
<feature type="compositionally biased region" description="Low complexity" evidence="1">
    <location>
        <begin position="179"/>
        <end position="203"/>
    </location>
</feature>
<dbReference type="InterPro" id="IPR051492">
    <property type="entry name" value="Dynamin-Rho_GEF"/>
</dbReference>
<dbReference type="PANTHER" id="PTHR22834:SF20">
    <property type="entry name" value="SH3 DOMAIN-CONTAINING PROTEIN"/>
    <property type="match status" value="1"/>
</dbReference>
<evidence type="ECO:0000256" key="1">
    <source>
        <dbReference type="SAM" id="MobiDB-lite"/>
    </source>
</evidence>
<dbReference type="STRING" id="50990.A0A4Y7PP79"/>
<feature type="compositionally biased region" description="Low complexity" evidence="1">
    <location>
        <begin position="848"/>
        <end position="859"/>
    </location>
</feature>
<dbReference type="Gene3D" id="1.20.900.10">
    <property type="entry name" value="Dbl homology (DH) domain"/>
    <property type="match status" value="1"/>
</dbReference>
<dbReference type="SUPFAM" id="SSF48065">
    <property type="entry name" value="DBL homology domain (DH-domain)"/>
    <property type="match status" value="1"/>
</dbReference>
<dbReference type="InterPro" id="IPR000219">
    <property type="entry name" value="DH_dom"/>
</dbReference>
<dbReference type="GO" id="GO:0005085">
    <property type="term" value="F:guanyl-nucleotide exchange factor activity"/>
    <property type="evidence" value="ECO:0007669"/>
    <property type="project" value="InterPro"/>
</dbReference>
<feature type="compositionally biased region" description="Low complexity" evidence="1">
    <location>
        <begin position="741"/>
        <end position="752"/>
    </location>
</feature>
<dbReference type="GO" id="GO:0005737">
    <property type="term" value="C:cytoplasm"/>
    <property type="evidence" value="ECO:0007669"/>
    <property type="project" value="TreeGrafter"/>
</dbReference>
<gene>
    <name evidence="3" type="ORF">BD410DRAFT_730668</name>
</gene>
<dbReference type="InterPro" id="IPR027267">
    <property type="entry name" value="AH/BAR_dom_sf"/>
</dbReference>
<dbReference type="Proteomes" id="UP000294933">
    <property type="component" value="Unassembled WGS sequence"/>
</dbReference>
<evidence type="ECO:0000259" key="2">
    <source>
        <dbReference type="PROSITE" id="PS50010"/>
    </source>
</evidence>
<dbReference type="OrthoDB" id="10256089at2759"/>
<dbReference type="InterPro" id="IPR035899">
    <property type="entry name" value="DBL_dom_sf"/>
</dbReference>
<protein>
    <recommendedName>
        <fullName evidence="2">DH domain-containing protein</fullName>
    </recommendedName>
</protein>
<feature type="compositionally biased region" description="Basic residues" evidence="1">
    <location>
        <begin position="709"/>
        <end position="723"/>
    </location>
</feature>
<sequence>MEPPSPGSVDLRHYQNWSVHDHHQYDVQRRGNYIPEYEEDEFDDEEDVDEGIGVGEEDGGHGHGEDDGAGVGVEGESGEKPLPLPPPPSNLNSPVKENPLEEDSSLAEEAEATEVAEAEAEVVTPPVPVMSKRKHALHELLMSERAYASDLAFIRDVHVPLAIGRQSPFNFAPPPITPPASSGSSSRTLSTASSDSSTSSLLHPPIPGTVPMTREDMKIIFSNVAELAIFSDSLADRLEEALGDVLESGQGEDRVGELFLEVAPKMEVLYKTYITRHPAALAHLSSLPQTPALAAYLSQTQSLASSVTHAWDLPSLLIKPVQRLLKYSLLLSTILEETRDGHGDKDNLRKARDKMEEVARAVNEGRRRLEVVKEVLTGKSDMMNPPLKKKLSTSKNNAGVSLGRIKGMRLTKPKEDGEESMQAEHVLFLEKNLKKCDSFIREFAKDAVQWSKSVHASIEHLRVWATVFSSVLGLEEELSSDAFNAFLNVVDDQLLPLCGALKEIIQHEVLPQLARLIDTMKAPTRLLTAMHSLEPLHHSLLNLNFSKTRPPAALLQASQRFVALRAQLDSELPTYLRLLDKGIVVCIRHFASRQTQFWADVRDRWGDLWDALRIEGETNAGSEETLRVWWDRFREVDEAVSKLKIFSREKGVLLQQVQQQKVYGKSGYSKSTGAVEVSGSSLGSPFYNVQALPNMQNGNVAPHPSQQQQHRHHAPGVTSRHHSVGSLEGAASNWSMEATESVGVPSTPVSVTRQPSKSRPRTPDHLKKKGRSSTSPYPGSTSASSSPAVAAFEISAPSPLVPQRPREESISGESVEWRGRNRSPSFRRRLSESLRTPLRHSPSNKSITSTTSASNHPHTPSTPPPNYPVPVPNITSHITADSPALYAVKAIHPCSPPDGASYLSLPFFELQNGDVFAVLSEAGHPSKHDGLPLYVDDGDDCLLIVRDEYGDIGWALASFVIPIT</sequence>
<dbReference type="VEuPathDB" id="FungiDB:BD410DRAFT_730668"/>
<feature type="compositionally biased region" description="Low complexity" evidence="1">
    <location>
        <begin position="772"/>
        <end position="791"/>
    </location>
</feature>
<proteinExistence type="predicted"/>
<dbReference type="GO" id="GO:0032955">
    <property type="term" value="P:regulation of division septum assembly"/>
    <property type="evidence" value="ECO:0007669"/>
    <property type="project" value="TreeGrafter"/>
</dbReference>
<feature type="compositionally biased region" description="Basic residues" evidence="1">
    <location>
        <begin position="756"/>
        <end position="771"/>
    </location>
</feature>
<dbReference type="SMART" id="SM00325">
    <property type="entry name" value="RhoGEF"/>
    <property type="match status" value="1"/>
</dbReference>
<dbReference type="GO" id="GO:0031991">
    <property type="term" value="P:regulation of actomyosin contractile ring contraction"/>
    <property type="evidence" value="ECO:0007669"/>
    <property type="project" value="TreeGrafter"/>
</dbReference>
<feature type="domain" description="DH" evidence="2">
    <location>
        <begin position="132"/>
        <end position="365"/>
    </location>
</feature>
<feature type="compositionally biased region" description="Basic and acidic residues" evidence="1">
    <location>
        <begin position="19"/>
        <end position="29"/>
    </location>
</feature>
<evidence type="ECO:0000313" key="4">
    <source>
        <dbReference type="Proteomes" id="UP000294933"/>
    </source>
</evidence>
<accession>A0A4Y7PP79</accession>